<organism evidence="2 3">
    <name type="scientific">Sulfitobacter pacificus</name>
    <dbReference type="NCBI Taxonomy" id="1499314"/>
    <lineage>
        <taxon>Bacteria</taxon>
        <taxon>Pseudomonadati</taxon>
        <taxon>Pseudomonadota</taxon>
        <taxon>Alphaproteobacteria</taxon>
        <taxon>Rhodobacterales</taxon>
        <taxon>Roseobacteraceae</taxon>
        <taxon>Sulfitobacter</taxon>
    </lineage>
</organism>
<protein>
    <submittedName>
        <fullName evidence="2">DDE transposase</fullName>
    </submittedName>
</protein>
<dbReference type="Pfam" id="PF12762">
    <property type="entry name" value="DDE_Tnp_IS1595"/>
    <property type="match status" value="1"/>
</dbReference>
<evidence type="ECO:0000313" key="2">
    <source>
        <dbReference type="EMBL" id="GLQ25616.1"/>
    </source>
</evidence>
<gene>
    <name evidence="2" type="ORF">GCM10007927_04190</name>
</gene>
<dbReference type="RefSeq" id="WP_284370084.1">
    <property type="nucleotide sequence ID" value="NZ_BSNL01000001.1"/>
</dbReference>
<dbReference type="SMART" id="SM01126">
    <property type="entry name" value="DDE_Tnp_IS1595"/>
    <property type="match status" value="1"/>
</dbReference>
<reference evidence="2" key="2">
    <citation type="submission" date="2023-01" db="EMBL/GenBank/DDBJ databases">
        <title>Draft genome sequence of Sulfitobacter pacificus strain NBRC 109915.</title>
        <authorList>
            <person name="Sun Q."/>
            <person name="Mori K."/>
        </authorList>
    </citation>
    <scope>NUCLEOTIDE SEQUENCE</scope>
    <source>
        <strain evidence="2">NBRC 109915</strain>
    </source>
</reference>
<keyword evidence="3" id="KW-1185">Reference proteome</keyword>
<proteinExistence type="predicted"/>
<feature type="domain" description="ISXO2-like transposase" evidence="1">
    <location>
        <begin position="138"/>
        <end position="290"/>
    </location>
</feature>
<dbReference type="PANTHER" id="PTHR47163">
    <property type="entry name" value="DDE_TNP_IS1595 DOMAIN-CONTAINING PROTEIN"/>
    <property type="match status" value="1"/>
</dbReference>
<accession>A0ABQ5VDN1</accession>
<dbReference type="NCBIfam" id="NF033547">
    <property type="entry name" value="transpos_IS1595"/>
    <property type="match status" value="1"/>
</dbReference>
<sequence>MSVLSAPYMHDEAAAFEHVESMLWSDGPVCPHCGVVDCAYKLVGVRTKASKKNPEGKERHGLWKCRECRKQFTVRKGTIFEESHLPLHLWLQAIHLMVSSKKGISSHQLHRVLGITYKSAWFLTHRIRECMRGNALAGFGGGGGIVEVDETFIGNEPGVKKHPKARGGSHKMKLLTLVDRDTKQAKSIVVDDLTKATLIPLLQENIAKEAYVMTDEARQYQDIGAGRVFDAHGWTTHSEGEYVNPDDNEMHTNTVEGFYSVFKRGMKGDYQHCGKQHLHRYAAEFDFRYNNRIANGVDDVQRGQVALKSVVGKRLTYRRTNEAIQH</sequence>
<name>A0ABQ5VDN1_9RHOB</name>
<dbReference type="EMBL" id="BSNL01000001">
    <property type="protein sequence ID" value="GLQ25616.1"/>
    <property type="molecule type" value="Genomic_DNA"/>
</dbReference>
<dbReference type="PANTHER" id="PTHR47163:SF2">
    <property type="entry name" value="SI:DKEY-17M8.2"/>
    <property type="match status" value="1"/>
</dbReference>
<comment type="caution">
    <text evidence="2">The sequence shown here is derived from an EMBL/GenBank/DDBJ whole genome shotgun (WGS) entry which is preliminary data.</text>
</comment>
<dbReference type="InterPro" id="IPR053164">
    <property type="entry name" value="IS1016-like_transposase"/>
</dbReference>
<dbReference type="Proteomes" id="UP001161388">
    <property type="component" value="Unassembled WGS sequence"/>
</dbReference>
<dbReference type="InterPro" id="IPR024442">
    <property type="entry name" value="Transposase_Zn_ribbon"/>
</dbReference>
<evidence type="ECO:0000259" key="1">
    <source>
        <dbReference type="SMART" id="SM01126"/>
    </source>
</evidence>
<dbReference type="InterPro" id="IPR024445">
    <property type="entry name" value="Tnp_ISXO2-like"/>
</dbReference>
<reference evidence="2" key="1">
    <citation type="journal article" date="2014" name="Int. J. Syst. Evol. Microbiol.">
        <title>Complete genome of a new Firmicutes species belonging to the dominant human colonic microbiota ('Ruminococcus bicirculans') reveals two chromosomes and a selective capacity to utilize plant glucans.</title>
        <authorList>
            <consortium name="NISC Comparative Sequencing Program"/>
            <person name="Wegmann U."/>
            <person name="Louis P."/>
            <person name="Goesmann A."/>
            <person name="Henrissat B."/>
            <person name="Duncan S.H."/>
            <person name="Flint H.J."/>
        </authorList>
    </citation>
    <scope>NUCLEOTIDE SEQUENCE</scope>
    <source>
        <strain evidence="2">NBRC 109915</strain>
    </source>
</reference>
<evidence type="ECO:0000313" key="3">
    <source>
        <dbReference type="Proteomes" id="UP001161388"/>
    </source>
</evidence>
<dbReference type="Pfam" id="PF12760">
    <property type="entry name" value="Zn_ribbon_IS1595"/>
    <property type="match status" value="1"/>
</dbReference>